<evidence type="ECO:0000313" key="2">
    <source>
        <dbReference type="Proteomes" id="UP000014622"/>
    </source>
</evidence>
<dbReference type="AlphaFoldDB" id="A0AB73A8P0"/>
<dbReference type="EMBL" id="ATIT01000093">
    <property type="protein sequence ID" value="EPI12155.1"/>
    <property type="molecule type" value="Genomic_DNA"/>
</dbReference>
<protein>
    <submittedName>
        <fullName evidence="1">Uncharacterized protein</fullName>
    </submittedName>
</protein>
<proteinExistence type="predicted"/>
<organism evidence="1 2">
    <name type="scientific">Enterococcus faecium SD2A-2</name>
    <dbReference type="NCBI Taxonomy" id="1244154"/>
    <lineage>
        <taxon>Bacteria</taxon>
        <taxon>Bacillati</taxon>
        <taxon>Bacillota</taxon>
        <taxon>Bacilli</taxon>
        <taxon>Lactobacillales</taxon>
        <taxon>Enterococcaceae</taxon>
        <taxon>Enterococcus</taxon>
    </lineage>
</organism>
<sequence>MFCCFFPFFRLFIFWKKFRMTWHVILLFFLVIPWGLCSHLCSLPLCYFFE</sequence>
<name>A0AB73A8P0_ENTFC</name>
<evidence type="ECO:0000313" key="1">
    <source>
        <dbReference type="EMBL" id="EPI12155.1"/>
    </source>
</evidence>
<gene>
    <name evidence="1" type="ORF">D356_01604</name>
</gene>
<accession>A0AB73A8P0</accession>
<dbReference type="Proteomes" id="UP000014622">
    <property type="component" value="Unassembled WGS sequence"/>
</dbReference>
<comment type="caution">
    <text evidence="1">The sequence shown here is derived from an EMBL/GenBank/DDBJ whole genome shotgun (WGS) entry which is preliminary data.</text>
</comment>
<reference evidence="1 2" key="1">
    <citation type="submission" date="2013-06" db="EMBL/GenBank/DDBJ databases">
        <authorList>
            <person name="Weinstock G."/>
            <person name="Sodergren E."/>
            <person name="Lobos E.A."/>
            <person name="Fulton L."/>
            <person name="Fulton R."/>
            <person name="Courtney L."/>
            <person name="Fronick C."/>
            <person name="O'Laughlin M."/>
            <person name="Godfrey J."/>
            <person name="Wilson R.M."/>
            <person name="Miner T."/>
            <person name="Farmer C."/>
            <person name="Delehaunty K."/>
            <person name="Cordes M."/>
            <person name="Minx P."/>
            <person name="Tomlinson C."/>
            <person name="Chen J."/>
            <person name="Wollam A."/>
            <person name="Pepin K.H."/>
            <person name="Bhonagiri V."/>
            <person name="Zhang X."/>
            <person name="Warren W."/>
            <person name="Mitreva M."/>
            <person name="Mardis E.R."/>
            <person name="Wilson R.K."/>
        </authorList>
    </citation>
    <scope>NUCLEOTIDE SEQUENCE [LARGE SCALE GENOMIC DNA]</scope>
    <source>
        <strain evidence="1 2">SD2A-2</strain>
    </source>
</reference>